<organism evidence="1 2">
    <name type="scientific">Bombiscardovia apis</name>
    <dbReference type="NCBI Taxonomy" id="2932182"/>
    <lineage>
        <taxon>Bacteria</taxon>
        <taxon>Bacillati</taxon>
        <taxon>Actinomycetota</taxon>
        <taxon>Actinomycetes</taxon>
        <taxon>Bifidobacteriales</taxon>
        <taxon>Bifidobacteriaceae</taxon>
        <taxon>Bombiscardovia</taxon>
    </lineage>
</organism>
<name>A0ABN6SCR7_9BIFI</name>
<protein>
    <submittedName>
        <fullName evidence="1">Uncharacterized protein</fullName>
    </submittedName>
</protein>
<dbReference type="EMBL" id="AP026800">
    <property type="protein sequence ID" value="BDR53891.1"/>
    <property type="molecule type" value="Genomic_DNA"/>
</dbReference>
<proteinExistence type="predicted"/>
<accession>A0ABN6SCR7</accession>
<reference evidence="1 2" key="1">
    <citation type="journal article" date="2023" name="Microbiol. Spectr.">
        <title>Symbiosis of Carpenter Bees with Uncharacterized Lactic Acid Bacteria Showing NAD Auxotrophy.</title>
        <authorList>
            <person name="Kawasaki S."/>
            <person name="Ozawa K."/>
            <person name="Mori T."/>
            <person name="Yamamoto A."/>
            <person name="Ito M."/>
            <person name="Ohkuma M."/>
            <person name="Sakamoto M."/>
            <person name="Matsutani M."/>
        </authorList>
    </citation>
    <scope>NUCLEOTIDE SEQUENCE [LARGE SCALE GENOMIC DNA]</scope>
    <source>
        <strain evidence="1 2">KimH</strain>
    </source>
</reference>
<sequence length="73" mass="8375">MKRKVWISVDILISYPLWISRILIVHKKCDPIPILRTGYPRNFSGYAQGLPTSVNKSVDNFLSFYPHIGVSLN</sequence>
<dbReference type="Proteomes" id="UP001321748">
    <property type="component" value="Chromosome"/>
</dbReference>
<evidence type="ECO:0000313" key="2">
    <source>
        <dbReference type="Proteomes" id="UP001321748"/>
    </source>
</evidence>
<evidence type="ECO:0000313" key="1">
    <source>
        <dbReference type="EMBL" id="BDR53891.1"/>
    </source>
</evidence>
<gene>
    <name evidence="1" type="ORF">KIMH_00020</name>
</gene>
<keyword evidence="2" id="KW-1185">Reference proteome</keyword>